<feature type="compositionally biased region" description="Acidic residues" evidence="1">
    <location>
        <begin position="29"/>
        <end position="55"/>
    </location>
</feature>
<dbReference type="EMBL" id="OZ034820">
    <property type="protein sequence ID" value="CAL1401527.1"/>
    <property type="molecule type" value="Genomic_DNA"/>
</dbReference>
<feature type="compositionally biased region" description="Acidic residues" evidence="1">
    <location>
        <begin position="1"/>
        <end position="22"/>
    </location>
</feature>
<keyword evidence="3" id="KW-1185">Reference proteome</keyword>
<dbReference type="AlphaFoldDB" id="A0AAV2FU96"/>
<evidence type="ECO:0000313" key="3">
    <source>
        <dbReference type="Proteomes" id="UP001497516"/>
    </source>
</evidence>
<dbReference type="Proteomes" id="UP001497516">
    <property type="component" value="Chromosome 7"/>
</dbReference>
<feature type="region of interest" description="Disordered" evidence="1">
    <location>
        <begin position="1"/>
        <end position="55"/>
    </location>
</feature>
<evidence type="ECO:0000256" key="1">
    <source>
        <dbReference type="SAM" id="MobiDB-lite"/>
    </source>
</evidence>
<proteinExistence type="predicted"/>
<gene>
    <name evidence="2" type="ORF">LTRI10_LOCUS41580</name>
</gene>
<sequence length="105" mass="12232">MDNGDDIDDRDVEEINVDEEIEDVRGETMDNEDDIDDTDDEDIGADEETGDAEEEFMDDEEATEYEQQIHSLEFQILEDADKCYDAYAKAKGISVRRRDLRRNCR</sequence>
<reference evidence="2 3" key="1">
    <citation type="submission" date="2024-04" db="EMBL/GenBank/DDBJ databases">
        <authorList>
            <person name="Fracassetti M."/>
        </authorList>
    </citation>
    <scope>NUCLEOTIDE SEQUENCE [LARGE SCALE GENOMIC DNA]</scope>
</reference>
<evidence type="ECO:0000313" key="2">
    <source>
        <dbReference type="EMBL" id="CAL1401527.1"/>
    </source>
</evidence>
<accession>A0AAV2FU96</accession>
<organism evidence="2 3">
    <name type="scientific">Linum trigynum</name>
    <dbReference type="NCBI Taxonomy" id="586398"/>
    <lineage>
        <taxon>Eukaryota</taxon>
        <taxon>Viridiplantae</taxon>
        <taxon>Streptophyta</taxon>
        <taxon>Embryophyta</taxon>
        <taxon>Tracheophyta</taxon>
        <taxon>Spermatophyta</taxon>
        <taxon>Magnoliopsida</taxon>
        <taxon>eudicotyledons</taxon>
        <taxon>Gunneridae</taxon>
        <taxon>Pentapetalae</taxon>
        <taxon>rosids</taxon>
        <taxon>fabids</taxon>
        <taxon>Malpighiales</taxon>
        <taxon>Linaceae</taxon>
        <taxon>Linum</taxon>
    </lineage>
</organism>
<name>A0AAV2FU96_9ROSI</name>
<protein>
    <submittedName>
        <fullName evidence="2">Uncharacterized protein</fullName>
    </submittedName>
</protein>